<keyword evidence="3" id="KW-1185">Reference proteome</keyword>
<dbReference type="STRING" id="906968.Trebr_2246"/>
<accession>F4LL81</accession>
<name>F4LL81_TREBD</name>
<feature type="transmembrane region" description="Helical" evidence="1">
    <location>
        <begin position="513"/>
        <end position="532"/>
    </location>
</feature>
<feature type="transmembrane region" description="Helical" evidence="1">
    <location>
        <begin position="539"/>
        <end position="559"/>
    </location>
</feature>
<dbReference type="HOGENOM" id="CLU_031966_0_0_12"/>
<keyword evidence="1" id="KW-0472">Membrane</keyword>
<feature type="transmembrane region" description="Helical" evidence="1">
    <location>
        <begin position="565"/>
        <end position="598"/>
    </location>
</feature>
<evidence type="ECO:0000256" key="1">
    <source>
        <dbReference type="SAM" id="Phobius"/>
    </source>
</evidence>
<dbReference type="AlphaFoldDB" id="F4LL81"/>
<organism evidence="2 3">
    <name type="scientific">Treponema brennaborense (strain DSM 12168 / CIP 105900 / DD5/3)</name>
    <dbReference type="NCBI Taxonomy" id="906968"/>
    <lineage>
        <taxon>Bacteria</taxon>
        <taxon>Pseudomonadati</taxon>
        <taxon>Spirochaetota</taxon>
        <taxon>Spirochaetia</taxon>
        <taxon>Spirochaetales</taxon>
        <taxon>Treponemataceae</taxon>
        <taxon>Treponema</taxon>
    </lineage>
</organism>
<feature type="transmembrane region" description="Helical" evidence="1">
    <location>
        <begin position="90"/>
        <end position="109"/>
    </location>
</feature>
<evidence type="ECO:0000313" key="2">
    <source>
        <dbReference type="EMBL" id="AEE17655.1"/>
    </source>
</evidence>
<gene>
    <name evidence="2" type="ordered locus">Trebr_2246</name>
</gene>
<keyword evidence="1" id="KW-1133">Transmembrane helix</keyword>
<feature type="transmembrane region" description="Helical" evidence="1">
    <location>
        <begin position="7"/>
        <end position="26"/>
    </location>
</feature>
<feature type="transmembrane region" description="Helical" evidence="1">
    <location>
        <begin position="46"/>
        <end position="69"/>
    </location>
</feature>
<proteinExistence type="predicted"/>
<reference evidence="3" key="1">
    <citation type="submission" date="2011-04" db="EMBL/GenBank/DDBJ databases">
        <title>The complete genome of Treponema brennaborense DSM 12168.</title>
        <authorList>
            <person name="Lucas S."/>
            <person name="Han J."/>
            <person name="Lapidus A."/>
            <person name="Bruce D."/>
            <person name="Goodwin L."/>
            <person name="Pitluck S."/>
            <person name="Peters L."/>
            <person name="Kyrpides N."/>
            <person name="Mavromatis K."/>
            <person name="Ivanova N."/>
            <person name="Mikhailova N."/>
            <person name="Pagani I."/>
            <person name="Teshima H."/>
            <person name="Detter J.C."/>
            <person name="Tapia R."/>
            <person name="Han C."/>
            <person name="Land M."/>
            <person name="Hauser L."/>
            <person name="Markowitz V."/>
            <person name="Cheng J.-F."/>
            <person name="Hugenholtz P."/>
            <person name="Woyke T."/>
            <person name="Wu D."/>
            <person name="Gronow S."/>
            <person name="Wellnitz S."/>
            <person name="Brambilla E."/>
            <person name="Klenk H.-P."/>
            <person name="Eisen J.A."/>
        </authorList>
    </citation>
    <scope>NUCLEOTIDE SEQUENCE [LARGE SCALE GENOMIC DNA]</scope>
    <source>
        <strain evidence="3">DSM 12168 / CIP 105900 / DD5/3</strain>
    </source>
</reference>
<dbReference type="OrthoDB" id="363018at2"/>
<sequence length="603" mass="66890">MKRILGICCAYAAFVLVVCLCVGFFSGTLPELLPDSAAAYKWIRSLLFFCDVLPAALISASVVAYAVVFSRQDKKPAVRFSPVMFERFRTVAFSALYGVAAIIFAQELASPLLTRSLHEKERAPALYREYLAAAETSAAGESFTVALQYALSAQHLFPRSDAALRLRELCELKLGGYPVKPAVSDTAIPGADLPAEGDNGSSYELLTRARLLYGQQSWLDAHYYASLAYAFAEAGSANANEAKILASDAWNRIEETERSEDPAAERLFARKKAAYRMLMSGDVLQAYYAFGSLSEAYADDPDVDRYYRIASAEMAKKYFFFDEIPVSRIFEDTEDMYFSVPRPNGGFFAVYIRGVASARQLGGLVQYLRSLTVYAYTRNGTFEFSFYVPCAKMVAQSVSVFDAEFQKKLGLSGKNIAVPYIMLESTDRSRQTSVQKPVFTFADGAASYTEFAECNYLVLPMPFQEFLLLKNVSLDSSDMVLTDLFRFAGKAPGYGFSREVYGQAACFRACRPVYYLALFILTAVLGWNYRIVKNRQFRFSWLFPIPLFTAVAYAVLQAAGYCGTLFNYGLISLFGVWAAPMILGIALVSVFAAAVLFVSRHDA</sequence>
<dbReference type="eggNOG" id="ENOG502ZIX1">
    <property type="taxonomic scope" value="Bacteria"/>
</dbReference>
<keyword evidence="1" id="KW-0812">Transmembrane</keyword>
<evidence type="ECO:0000313" key="3">
    <source>
        <dbReference type="Proteomes" id="UP000006546"/>
    </source>
</evidence>
<protein>
    <submittedName>
        <fullName evidence="2">Uncharacterized protein</fullName>
    </submittedName>
</protein>
<dbReference type="Proteomes" id="UP000006546">
    <property type="component" value="Chromosome"/>
</dbReference>
<dbReference type="EMBL" id="CP002696">
    <property type="protein sequence ID" value="AEE17655.1"/>
    <property type="molecule type" value="Genomic_DNA"/>
</dbReference>
<dbReference type="RefSeq" id="WP_013759356.1">
    <property type="nucleotide sequence ID" value="NC_015500.1"/>
</dbReference>
<dbReference type="KEGG" id="tbe:Trebr_2246"/>